<evidence type="ECO:0000313" key="3">
    <source>
        <dbReference type="Proteomes" id="UP000178372"/>
    </source>
</evidence>
<dbReference type="AlphaFoldDB" id="A0A1F7G9E4"/>
<protein>
    <submittedName>
        <fullName evidence="2">Uncharacterized protein</fullName>
    </submittedName>
</protein>
<sequence length="174" mass="19913">MKRYSINLIPKQKKTLLDKVMFFLLHYFRYIIVLTQIVVISVFFARFSLDQEIVDLKESFTDKQAILEITKPLIQEAEAYVVKQNNAKVILTVQKQFIDDFTYILSIIPQDTSLASLQKDNDSIKIHGKSNSIISVKRLFIKLVKDGRFTGVKVTELTGSSDGGYTFGLEVNLK</sequence>
<organism evidence="2 3">
    <name type="scientific">Candidatus Roizmanbacteria bacterium RIFCSPHIGHO2_01_FULL_39_12b</name>
    <dbReference type="NCBI Taxonomy" id="1802030"/>
    <lineage>
        <taxon>Bacteria</taxon>
        <taxon>Candidatus Roizmaniibacteriota</taxon>
    </lineage>
</organism>
<keyword evidence="1" id="KW-1133">Transmembrane helix</keyword>
<evidence type="ECO:0000313" key="2">
    <source>
        <dbReference type="EMBL" id="OGK15466.1"/>
    </source>
</evidence>
<dbReference type="EMBL" id="MFZF01000030">
    <property type="protein sequence ID" value="OGK15466.1"/>
    <property type="molecule type" value="Genomic_DNA"/>
</dbReference>
<keyword evidence="1" id="KW-0472">Membrane</keyword>
<proteinExistence type="predicted"/>
<gene>
    <name evidence="2" type="ORF">A2690_03055</name>
</gene>
<dbReference type="Pfam" id="PF05137">
    <property type="entry name" value="PilN"/>
    <property type="match status" value="1"/>
</dbReference>
<dbReference type="Proteomes" id="UP000178372">
    <property type="component" value="Unassembled WGS sequence"/>
</dbReference>
<keyword evidence="1" id="KW-0812">Transmembrane</keyword>
<comment type="caution">
    <text evidence="2">The sequence shown here is derived from an EMBL/GenBank/DDBJ whole genome shotgun (WGS) entry which is preliminary data.</text>
</comment>
<reference evidence="2 3" key="1">
    <citation type="journal article" date="2016" name="Nat. Commun.">
        <title>Thousands of microbial genomes shed light on interconnected biogeochemical processes in an aquifer system.</title>
        <authorList>
            <person name="Anantharaman K."/>
            <person name="Brown C.T."/>
            <person name="Hug L.A."/>
            <person name="Sharon I."/>
            <person name="Castelle C.J."/>
            <person name="Probst A.J."/>
            <person name="Thomas B.C."/>
            <person name="Singh A."/>
            <person name="Wilkins M.J."/>
            <person name="Karaoz U."/>
            <person name="Brodie E.L."/>
            <person name="Williams K.H."/>
            <person name="Hubbard S.S."/>
            <person name="Banfield J.F."/>
        </authorList>
    </citation>
    <scope>NUCLEOTIDE SEQUENCE [LARGE SCALE GENOMIC DNA]</scope>
</reference>
<name>A0A1F7G9E4_9BACT</name>
<feature type="transmembrane region" description="Helical" evidence="1">
    <location>
        <begin position="20"/>
        <end position="44"/>
    </location>
</feature>
<accession>A0A1F7G9E4</accession>
<dbReference type="InterPro" id="IPR007813">
    <property type="entry name" value="PilN"/>
</dbReference>
<evidence type="ECO:0000256" key="1">
    <source>
        <dbReference type="SAM" id="Phobius"/>
    </source>
</evidence>